<accession>A0A2L2BRN5</accession>
<evidence type="ECO:0000259" key="2">
    <source>
        <dbReference type="Pfam" id="PF02464"/>
    </source>
</evidence>
<name>A0A2L2BRN5_9MICO</name>
<dbReference type="SUPFAM" id="SSF142433">
    <property type="entry name" value="CinA-like"/>
    <property type="match status" value="1"/>
</dbReference>
<evidence type="ECO:0000313" key="3">
    <source>
        <dbReference type="EMBL" id="AVG24335.1"/>
    </source>
</evidence>
<feature type="region of interest" description="Disordered" evidence="1">
    <location>
        <begin position="100"/>
        <end position="128"/>
    </location>
</feature>
<dbReference type="EMBL" id="CP026923">
    <property type="protein sequence ID" value="AVG24335.1"/>
    <property type="molecule type" value="Genomic_DNA"/>
</dbReference>
<dbReference type="InterPro" id="IPR036653">
    <property type="entry name" value="CinA-like_C"/>
</dbReference>
<protein>
    <submittedName>
        <fullName evidence="3">Nicotinamide-nucleotide amidase</fullName>
    </submittedName>
</protein>
<feature type="compositionally biased region" description="Gly residues" evidence="1">
    <location>
        <begin position="104"/>
        <end position="114"/>
    </location>
</feature>
<dbReference type="KEGG" id="psai:C3B54_111392"/>
<dbReference type="InterPro" id="IPR008136">
    <property type="entry name" value="CinA_C"/>
</dbReference>
<keyword evidence="4" id="KW-1185">Reference proteome</keyword>
<feature type="compositionally biased region" description="Low complexity" evidence="1">
    <location>
        <begin position="115"/>
        <end position="124"/>
    </location>
</feature>
<dbReference type="NCBIfam" id="TIGR00199">
    <property type="entry name" value="PncC_domain"/>
    <property type="match status" value="1"/>
</dbReference>
<organism evidence="3 4">
    <name type="scientific">Pontimonas salivibrio</name>
    <dbReference type="NCBI Taxonomy" id="1159327"/>
    <lineage>
        <taxon>Bacteria</taxon>
        <taxon>Bacillati</taxon>
        <taxon>Actinomycetota</taxon>
        <taxon>Actinomycetes</taxon>
        <taxon>Micrococcales</taxon>
        <taxon>Microbacteriaceae</taxon>
        <taxon>Pontimonas</taxon>
    </lineage>
</organism>
<evidence type="ECO:0000256" key="1">
    <source>
        <dbReference type="SAM" id="MobiDB-lite"/>
    </source>
</evidence>
<reference evidence="3 4" key="1">
    <citation type="submission" date="2018-02" db="EMBL/GenBank/DDBJ databases">
        <title>Complete genome of the streamlined marine actinobacterium Pontimonas salivibrio CL-TW6 adapted to coastal planktonic lifestype.</title>
        <authorList>
            <person name="Cho B.C."/>
            <person name="Hardies S.C."/>
            <person name="Jang G.I."/>
            <person name="Hwang C.Y."/>
        </authorList>
    </citation>
    <scope>NUCLEOTIDE SEQUENCE [LARGE SCALE GENOMIC DNA]</scope>
    <source>
        <strain evidence="3 4">CL-TW6</strain>
    </source>
</reference>
<dbReference type="Gene3D" id="3.90.950.20">
    <property type="entry name" value="CinA-like"/>
    <property type="match status" value="1"/>
</dbReference>
<sequence>MNQVGNDTLPQQGDAALVVELLRTRGEMVACAESLTGGDLCSALVAIPGASAVMLGGVVAYSNTVKHHLLGVDEETLATTGAATAEVAVAMARGVQSSLRGDATGSGSGSGSGVWGVSTTGVAGPDPDPISGAPAGLVFIAVVSPDGRVWEEKLGLVGSRAQVREATVSFGLGLLQRALQASPEAPPGRTNTRE</sequence>
<dbReference type="Proteomes" id="UP000243077">
    <property type="component" value="Chromosome"/>
</dbReference>
<dbReference type="AlphaFoldDB" id="A0A2L2BRN5"/>
<dbReference type="Pfam" id="PF02464">
    <property type="entry name" value="CinA"/>
    <property type="match status" value="1"/>
</dbReference>
<gene>
    <name evidence="3" type="ORF">C3B54_111392</name>
</gene>
<dbReference type="RefSeq" id="WP_245867860.1">
    <property type="nucleotide sequence ID" value="NZ_CP026923.1"/>
</dbReference>
<proteinExistence type="predicted"/>
<evidence type="ECO:0000313" key="4">
    <source>
        <dbReference type="Proteomes" id="UP000243077"/>
    </source>
</evidence>
<feature type="domain" description="CinA C-terminal" evidence="2">
    <location>
        <begin position="15"/>
        <end position="178"/>
    </location>
</feature>